<organism evidence="3 4">
    <name type="scientific">Ideonella azotifigens</name>
    <dbReference type="NCBI Taxonomy" id="513160"/>
    <lineage>
        <taxon>Bacteria</taxon>
        <taxon>Pseudomonadati</taxon>
        <taxon>Pseudomonadota</taxon>
        <taxon>Betaproteobacteria</taxon>
        <taxon>Burkholderiales</taxon>
        <taxon>Sphaerotilaceae</taxon>
        <taxon>Ideonella</taxon>
    </lineage>
</organism>
<name>A0ABN1KJP2_9BURK</name>
<dbReference type="Pfam" id="PF13795">
    <property type="entry name" value="HupE_UreJ_2"/>
    <property type="match status" value="2"/>
</dbReference>
<reference evidence="3 4" key="1">
    <citation type="journal article" date="2019" name="Int. J. Syst. Evol. Microbiol.">
        <title>The Global Catalogue of Microorganisms (GCM) 10K type strain sequencing project: providing services to taxonomists for standard genome sequencing and annotation.</title>
        <authorList>
            <consortium name="The Broad Institute Genomics Platform"/>
            <consortium name="The Broad Institute Genome Sequencing Center for Infectious Disease"/>
            <person name="Wu L."/>
            <person name="Ma J."/>
        </authorList>
    </citation>
    <scope>NUCLEOTIDE SEQUENCE [LARGE SCALE GENOMIC DNA]</scope>
    <source>
        <strain evidence="3 4">JCM 15503</strain>
    </source>
</reference>
<keyword evidence="2" id="KW-0732">Signal</keyword>
<dbReference type="RefSeq" id="WP_231010169.1">
    <property type="nucleotide sequence ID" value="NZ_BAAAEW010000047.1"/>
</dbReference>
<keyword evidence="1" id="KW-0472">Membrane</keyword>
<keyword evidence="4" id="KW-1185">Reference proteome</keyword>
<feature type="transmembrane region" description="Helical" evidence="1">
    <location>
        <begin position="387"/>
        <end position="405"/>
    </location>
</feature>
<feature type="chain" id="PRO_5045310821" evidence="2">
    <location>
        <begin position="20"/>
        <end position="417"/>
    </location>
</feature>
<proteinExistence type="predicted"/>
<comment type="caution">
    <text evidence="3">The sequence shown here is derived from an EMBL/GenBank/DDBJ whole genome shotgun (WGS) entry which is preliminary data.</text>
</comment>
<feature type="transmembrane region" description="Helical" evidence="1">
    <location>
        <begin position="359"/>
        <end position="378"/>
    </location>
</feature>
<evidence type="ECO:0000313" key="3">
    <source>
        <dbReference type="EMBL" id="GAA0768883.1"/>
    </source>
</evidence>
<keyword evidence="1" id="KW-1133">Transmembrane helix</keyword>
<feature type="transmembrane region" description="Helical" evidence="1">
    <location>
        <begin position="321"/>
        <end position="339"/>
    </location>
</feature>
<dbReference type="Proteomes" id="UP001500279">
    <property type="component" value="Unassembled WGS sequence"/>
</dbReference>
<feature type="transmembrane region" description="Helical" evidence="1">
    <location>
        <begin position="235"/>
        <end position="259"/>
    </location>
</feature>
<keyword evidence="1" id="KW-0812">Transmembrane</keyword>
<evidence type="ECO:0000256" key="2">
    <source>
        <dbReference type="SAM" id="SignalP"/>
    </source>
</evidence>
<feature type="signal peptide" evidence="2">
    <location>
        <begin position="1"/>
        <end position="19"/>
    </location>
</feature>
<evidence type="ECO:0000256" key="1">
    <source>
        <dbReference type="SAM" id="Phobius"/>
    </source>
</evidence>
<evidence type="ECO:0000313" key="4">
    <source>
        <dbReference type="Proteomes" id="UP001500279"/>
    </source>
</evidence>
<sequence length="417" mass="44522">MSRVLLAWLLLLCSGLAHAHKPSDAYLQMTVSGQTVRARVDVALRDLDRELVLDQDDNGELSWGEVLPRWTQIDVLVQSRLQLSVGGEACVPGPAGPPQLEHHSDGVYAVLTRQWQCPREASALQVGYQLFADSDPTHRGVLRLITPTGERLQVLVPGAAPAASAASGVAAGPASEAPSGFVGFVIEGMHHILIGTDHVLFLLSLLLPSVLLRVRRNPPMVLRSEWQPAPDGREVLLGVAKVVTAFTVAHSITLALAVLDVFNPPTRWVESLIAASVIATALNNLWPLLGAPKPAAARQAPRGGQEDLGAARHLLEGQDRWKMTFVFGLVHGFGFASVLKDMGLGNGALVSSLLGFNLGVELGQAAVVICVLPLSWWLRGSRVYRHGVLPVGSVLIASVAGIWLAERVFDLKLLGSG</sequence>
<dbReference type="InterPro" id="IPR032809">
    <property type="entry name" value="Put_HupE_UreJ"/>
</dbReference>
<protein>
    <submittedName>
        <fullName evidence="3">HupE/UreJ family protein</fullName>
    </submittedName>
</protein>
<gene>
    <name evidence="3" type="ORF">GCM10009107_59130</name>
</gene>
<feature type="transmembrane region" description="Helical" evidence="1">
    <location>
        <begin position="192"/>
        <end position="214"/>
    </location>
</feature>
<dbReference type="InterPro" id="IPR018247">
    <property type="entry name" value="EF_Hand_1_Ca_BS"/>
</dbReference>
<dbReference type="PROSITE" id="PS00018">
    <property type="entry name" value="EF_HAND_1"/>
    <property type="match status" value="1"/>
</dbReference>
<accession>A0ABN1KJP2</accession>
<feature type="transmembrane region" description="Helical" evidence="1">
    <location>
        <begin position="271"/>
        <end position="289"/>
    </location>
</feature>
<dbReference type="EMBL" id="BAAAEW010000047">
    <property type="protein sequence ID" value="GAA0768883.1"/>
    <property type="molecule type" value="Genomic_DNA"/>
</dbReference>